<protein>
    <submittedName>
        <fullName evidence="1">Uncharacterized protein</fullName>
    </submittedName>
</protein>
<sequence length="59" mass="6839">MEKFYIVEYGEVYELCNEGGHVYCIITKGSSVAEHVVQYLEDRYNATRLSQDKFEALKA</sequence>
<dbReference type="AlphaFoldDB" id="A0A0F8XR22"/>
<organism evidence="1">
    <name type="scientific">marine sediment metagenome</name>
    <dbReference type="NCBI Taxonomy" id="412755"/>
    <lineage>
        <taxon>unclassified sequences</taxon>
        <taxon>metagenomes</taxon>
        <taxon>ecological metagenomes</taxon>
    </lineage>
</organism>
<evidence type="ECO:0000313" key="1">
    <source>
        <dbReference type="EMBL" id="KKK71507.1"/>
    </source>
</evidence>
<dbReference type="EMBL" id="LAZR01057703">
    <property type="protein sequence ID" value="KKK71507.1"/>
    <property type="molecule type" value="Genomic_DNA"/>
</dbReference>
<name>A0A0F8XR22_9ZZZZ</name>
<reference evidence="1" key="1">
    <citation type="journal article" date="2015" name="Nature">
        <title>Complex archaea that bridge the gap between prokaryotes and eukaryotes.</title>
        <authorList>
            <person name="Spang A."/>
            <person name="Saw J.H."/>
            <person name="Jorgensen S.L."/>
            <person name="Zaremba-Niedzwiedzka K."/>
            <person name="Martijn J."/>
            <person name="Lind A.E."/>
            <person name="van Eijk R."/>
            <person name="Schleper C."/>
            <person name="Guy L."/>
            <person name="Ettema T.J."/>
        </authorList>
    </citation>
    <scope>NUCLEOTIDE SEQUENCE</scope>
</reference>
<comment type="caution">
    <text evidence="1">The sequence shown here is derived from an EMBL/GenBank/DDBJ whole genome shotgun (WGS) entry which is preliminary data.</text>
</comment>
<proteinExistence type="predicted"/>
<accession>A0A0F8XR22</accession>
<gene>
    <name evidence="1" type="ORF">LCGC14_2913240</name>
</gene>